<dbReference type="GO" id="GO:0046872">
    <property type="term" value="F:metal ion binding"/>
    <property type="evidence" value="ECO:0007669"/>
    <property type="project" value="UniProtKB-KW"/>
</dbReference>
<evidence type="ECO:0000256" key="10">
    <source>
        <dbReference type="ARBA" id="ARBA00022989"/>
    </source>
</evidence>
<evidence type="ECO:0000313" key="22">
    <source>
        <dbReference type="Proteomes" id="UP000001593"/>
    </source>
</evidence>
<dbReference type="OrthoDB" id="6020664at2759"/>
<reference evidence="21 22" key="1">
    <citation type="journal article" date="2007" name="Science">
        <title>Sea anemone genome reveals ancestral eumetazoan gene repertoire and genomic organization.</title>
        <authorList>
            <person name="Putnam N.H."/>
            <person name="Srivastava M."/>
            <person name="Hellsten U."/>
            <person name="Dirks B."/>
            <person name="Chapman J."/>
            <person name="Salamov A."/>
            <person name="Terry A."/>
            <person name="Shapiro H."/>
            <person name="Lindquist E."/>
            <person name="Kapitonov V.V."/>
            <person name="Jurka J."/>
            <person name="Genikhovich G."/>
            <person name="Grigoriev I.V."/>
            <person name="Lucas S.M."/>
            <person name="Steele R.E."/>
            <person name="Finnerty J.R."/>
            <person name="Technau U."/>
            <person name="Martindale M.Q."/>
            <person name="Rokhsar D.S."/>
        </authorList>
    </citation>
    <scope>NUCLEOTIDE SEQUENCE [LARGE SCALE GENOMIC DNA]</scope>
    <source>
        <strain evidence="22">CH2 X CH6</strain>
    </source>
</reference>
<dbReference type="AlphaFoldDB" id="A7RIF8"/>
<evidence type="ECO:0000256" key="15">
    <source>
        <dbReference type="ARBA" id="ARBA00051458"/>
    </source>
</evidence>
<dbReference type="InterPro" id="IPR027995">
    <property type="entry name" value="Galactosyl_T_N"/>
</dbReference>
<evidence type="ECO:0000256" key="12">
    <source>
        <dbReference type="ARBA" id="ARBA00023136"/>
    </source>
</evidence>
<evidence type="ECO:0000256" key="8">
    <source>
        <dbReference type="ARBA" id="ARBA00022723"/>
    </source>
</evidence>
<dbReference type="GO" id="GO:0005975">
    <property type="term" value="P:carbohydrate metabolic process"/>
    <property type="evidence" value="ECO:0007669"/>
    <property type="project" value="InterPro"/>
</dbReference>
<dbReference type="Pfam" id="PF02709">
    <property type="entry name" value="Glyco_transf_7C"/>
    <property type="match status" value="1"/>
</dbReference>
<comment type="subcellular location">
    <subcellularLocation>
        <location evidence="2">Golgi apparatus membrane</location>
        <topology evidence="2">Single-pass type II membrane protein</topology>
    </subcellularLocation>
</comment>
<proteinExistence type="inferred from homology"/>
<evidence type="ECO:0000256" key="11">
    <source>
        <dbReference type="ARBA" id="ARBA00023034"/>
    </source>
</evidence>
<keyword evidence="8" id="KW-0479">Metal-binding</keyword>
<evidence type="ECO:0000256" key="2">
    <source>
        <dbReference type="ARBA" id="ARBA00004323"/>
    </source>
</evidence>
<dbReference type="EMBL" id="DS469512">
    <property type="protein sequence ID" value="EDO48803.1"/>
    <property type="molecule type" value="Genomic_DNA"/>
</dbReference>
<evidence type="ECO:0000256" key="14">
    <source>
        <dbReference type="ARBA" id="ARBA00023211"/>
    </source>
</evidence>
<name>A7RIF8_NEMVE</name>
<dbReference type="InterPro" id="IPR029044">
    <property type="entry name" value="Nucleotide-diphossugar_trans"/>
</dbReference>
<keyword evidence="7" id="KW-0812">Transmembrane</keyword>
<evidence type="ECO:0000256" key="16">
    <source>
        <dbReference type="ARBA" id="ARBA00066515"/>
    </source>
</evidence>
<dbReference type="EC" id="2.4.1.133" evidence="16"/>
<dbReference type="InParanoid" id="A7RIF8"/>
<evidence type="ECO:0000256" key="9">
    <source>
        <dbReference type="ARBA" id="ARBA00022968"/>
    </source>
</evidence>
<feature type="domain" description="Galactosyltransferase C-terminal" evidence="19">
    <location>
        <begin position="102"/>
        <end position="180"/>
    </location>
</feature>
<evidence type="ECO:0000259" key="20">
    <source>
        <dbReference type="Pfam" id="PF13733"/>
    </source>
</evidence>
<dbReference type="Proteomes" id="UP000001593">
    <property type="component" value="Unassembled WGS sequence"/>
</dbReference>
<comment type="catalytic activity">
    <reaction evidence="15">
        <text>3-O-(beta-D-xylosyl)-L-seryl-[protein] + UDP-alpha-D-galactose = 3-O-(beta-D-galactosyl-(1-&gt;4)-beta-D-xylosyl)-L-seryl-[protein] + UDP + H(+)</text>
        <dbReference type="Rhea" id="RHEA:15297"/>
        <dbReference type="Rhea" id="RHEA-COMP:12567"/>
        <dbReference type="Rhea" id="RHEA-COMP:12570"/>
        <dbReference type="ChEBI" id="CHEBI:15378"/>
        <dbReference type="ChEBI" id="CHEBI:58223"/>
        <dbReference type="ChEBI" id="CHEBI:66914"/>
        <dbReference type="ChEBI" id="CHEBI:132085"/>
        <dbReference type="ChEBI" id="CHEBI:132088"/>
        <dbReference type="EC" id="2.4.1.133"/>
    </reaction>
</comment>
<dbReference type="InterPro" id="IPR027791">
    <property type="entry name" value="Galactosyl_T_C"/>
</dbReference>
<keyword evidence="22" id="KW-1185">Reference proteome</keyword>
<keyword evidence="9" id="KW-0735">Signal-anchor</keyword>
<evidence type="ECO:0000313" key="21">
    <source>
        <dbReference type="EMBL" id="EDO48803.1"/>
    </source>
</evidence>
<evidence type="ECO:0000256" key="7">
    <source>
        <dbReference type="ARBA" id="ARBA00022692"/>
    </source>
</evidence>
<dbReference type="PRINTS" id="PR02050">
    <property type="entry name" value="B14GALTRFASE"/>
</dbReference>
<accession>A7RIF8</accession>
<dbReference type="GO" id="GO:0030166">
    <property type="term" value="P:proteoglycan biosynthetic process"/>
    <property type="evidence" value="ECO:0000318"/>
    <property type="project" value="GO_Central"/>
</dbReference>
<dbReference type="OMA" id="NWLFVCG"/>
<keyword evidence="10" id="KW-1133">Transmembrane helix</keyword>
<evidence type="ECO:0000256" key="1">
    <source>
        <dbReference type="ARBA" id="ARBA00001936"/>
    </source>
</evidence>
<evidence type="ECO:0000256" key="4">
    <source>
        <dbReference type="ARBA" id="ARBA00005735"/>
    </source>
</evidence>
<keyword evidence="14" id="KW-0464">Manganese</keyword>
<dbReference type="GO" id="GO:0000139">
    <property type="term" value="C:Golgi membrane"/>
    <property type="evidence" value="ECO:0007669"/>
    <property type="project" value="UniProtKB-SubCell"/>
</dbReference>
<dbReference type="eggNOG" id="KOG3917">
    <property type="taxonomic scope" value="Eukaryota"/>
</dbReference>
<dbReference type="SUPFAM" id="SSF53448">
    <property type="entry name" value="Nucleotide-diphospho-sugar transferases"/>
    <property type="match status" value="1"/>
</dbReference>
<keyword evidence="6" id="KW-0808">Transferase</keyword>
<dbReference type="FunFam" id="3.90.550.10:FF:000062">
    <property type="entry name" value="beta-1,4-galactosyltransferase 7 isoform X1"/>
    <property type="match status" value="1"/>
</dbReference>
<dbReference type="Gene3D" id="3.90.550.10">
    <property type="entry name" value="Spore Coat Polysaccharide Biosynthesis Protein SpsA, Chain A"/>
    <property type="match status" value="1"/>
</dbReference>
<sequence length="251" mass="29645">PQGPDDDLSWGPHVLGVVVPYRNRFEELLEFVPHMNKFLSEKKIRHRIFIMNQVDKHRFNRASLLNVGYLVARNECDYIVMHDVDLLPLNSKLFYGYPEKGPFHISSPHLHPKYHYRTFVGGILMMTLEQFEKVNGLSNKFWGWGREDDELYQRMMEAGLTLYRHGKNAITTGYNTFKHDHDPQLRKRDYARLYNQKKESFRRDRDTGADTVEYTIQSKRQLMIDGTPCTIVNVELHCDYDVTPWCDSKQS</sequence>
<dbReference type="HOGENOM" id="CLU_044391_5_1_1"/>
<comment type="cofactor">
    <cofactor evidence="1">
        <name>Mn(2+)</name>
        <dbReference type="ChEBI" id="CHEBI:29035"/>
    </cofactor>
</comment>
<gene>
    <name evidence="21" type="ORF">NEMVEDRAFT_v1g82559</name>
</gene>
<evidence type="ECO:0000256" key="13">
    <source>
        <dbReference type="ARBA" id="ARBA00023180"/>
    </source>
</evidence>
<dbReference type="Pfam" id="PF13733">
    <property type="entry name" value="Glyco_transf_7N"/>
    <property type="match status" value="1"/>
</dbReference>
<dbReference type="PANTHER" id="PTHR19300:SF30">
    <property type="entry name" value="BETA-1,4-GALACTOSYLTRANSFERASE 7"/>
    <property type="match status" value="1"/>
</dbReference>
<evidence type="ECO:0000256" key="18">
    <source>
        <dbReference type="ARBA" id="ARBA00082548"/>
    </source>
</evidence>
<evidence type="ECO:0000259" key="19">
    <source>
        <dbReference type="Pfam" id="PF02709"/>
    </source>
</evidence>
<keyword evidence="5" id="KW-0328">Glycosyltransferase</keyword>
<organism evidence="21 22">
    <name type="scientific">Nematostella vectensis</name>
    <name type="common">Starlet sea anemone</name>
    <dbReference type="NCBI Taxonomy" id="45351"/>
    <lineage>
        <taxon>Eukaryota</taxon>
        <taxon>Metazoa</taxon>
        <taxon>Cnidaria</taxon>
        <taxon>Anthozoa</taxon>
        <taxon>Hexacorallia</taxon>
        <taxon>Actiniaria</taxon>
        <taxon>Edwardsiidae</taxon>
        <taxon>Nematostella</taxon>
    </lineage>
</organism>
<dbReference type="PhylomeDB" id="A7RIF8"/>
<feature type="non-terminal residue" evidence="21">
    <location>
        <position position="251"/>
    </location>
</feature>
<dbReference type="GO" id="GO:0005794">
    <property type="term" value="C:Golgi apparatus"/>
    <property type="evidence" value="ECO:0000318"/>
    <property type="project" value="GO_Central"/>
</dbReference>
<evidence type="ECO:0000256" key="5">
    <source>
        <dbReference type="ARBA" id="ARBA00022676"/>
    </source>
</evidence>
<dbReference type="STRING" id="45351.A7RIF8"/>
<feature type="domain" description="Galactosyltransferase N-terminal" evidence="20">
    <location>
        <begin position="15"/>
        <end position="95"/>
    </location>
</feature>
<evidence type="ECO:0000256" key="6">
    <source>
        <dbReference type="ARBA" id="ARBA00022679"/>
    </source>
</evidence>
<dbReference type="PANTHER" id="PTHR19300">
    <property type="entry name" value="BETA-1,4-GALACTOSYLTRANSFERASE"/>
    <property type="match status" value="1"/>
</dbReference>
<comment type="similarity">
    <text evidence="4">Belongs to the glycosyltransferase 7 family.</text>
</comment>
<evidence type="ECO:0000256" key="17">
    <source>
        <dbReference type="ARBA" id="ARBA00071794"/>
    </source>
</evidence>
<dbReference type="InterPro" id="IPR003859">
    <property type="entry name" value="Galactosyl_T"/>
</dbReference>
<keyword evidence="12" id="KW-0472">Membrane</keyword>
<protein>
    <recommendedName>
        <fullName evidence="17">Beta-1,4-galactosyltransferase 7</fullName>
        <ecNumber evidence="16">2.4.1.133</ecNumber>
    </recommendedName>
    <alternativeName>
        <fullName evidence="18">Proteoglycan UDP-galactose:beta-xylose beta1,4-galactosyltransferase I</fullName>
    </alternativeName>
</protein>
<keyword evidence="11" id="KW-0333">Golgi apparatus</keyword>
<dbReference type="GO" id="GO:0046525">
    <property type="term" value="F:xylosylprotein 4-beta-galactosyltransferase activity"/>
    <property type="evidence" value="ECO:0000318"/>
    <property type="project" value="GO_Central"/>
</dbReference>
<dbReference type="KEGG" id="nve:5521053"/>
<keyword evidence="13" id="KW-0325">Glycoprotein</keyword>
<evidence type="ECO:0000256" key="3">
    <source>
        <dbReference type="ARBA" id="ARBA00004922"/>
    </source>
</evidence>
<dbReference type="UniPathway" id="UPA00378"/>
<comment type="pathway">
    <text evidence="3">Protein modification; protein glycosylation.</text>
</comment>